<feature type="region of interest" description="Disordered" evidence="2">
    <location>
        <begin position="117"/>
        <end position="152"/>
    </location>
</feature>
<dbReference type="RefSeq" id="WP_306372444.1">
    <property type="nucleotide sequence ID" value="NZ_FWFQ01000002.1"/>
</dbReference>
<keyword evidence="3" id="KW-0472">Membrane</keyword>
<dbReference type="GO" id="GO:0005886">
    <property type="term" value="C:plasma membrane"/>
    <property type="evidence" value="ECO:0007669"/>
    <property type="project" value="TreeGrafter"/>
</dbReference>
<dbReference type="PANTHER" id="PTHR32309:SF13">
    <property type="entry name" value="FERRIC ENTEROBACTIN TRANSPORT PROTEIN FEPE"/>
    <property type="match status" value="1"/>
</dbReference>
<dbReference type="PANTHER" id="PTHR32309">
    <property type="entry name" value="TYROSINE-PROTEIN KINASE"/>
    <property type="match status" value="1"/>
</dbReference>
<keyword evidence="1" id="KW-0175">Coiled coil</keyword>
<organism evidence="4 5">
    <name type="scientific">Pseudoruegeria aquimaris</name>
    <dbReference type="NCBI Taxonomy" id="393663"/>
    <lineage>
        <taxon>Bacteria</taxon>
        <taxon>Pseudomonadati</taxon>
        <taxon>Pseudomonadota</taxon>
        <taxon>Alphaproteobacteria</taxon>
        <taxon>Rhodobacterales</taxon>
        <taxon>Roseobacteraceae</taxon>
        <taxon>Pseudoruegeria</taxon>
    </lineage>
</organism>
<dbReference type="GO" id="GO:0004713">
    <property type="term" value="F:protein tyrosine kinase activity"/>
    <property type="evidence" value="ECO:0007669"/>
    <property type="project" value="TreeGrafter"/>
</dbReference>
<dbReference type="Proteomes" id="UP000193409">
    <property type="component" value="Unassembled WGS sequence"/>
</dbReference>
<accession>A0A1Y5RF35</accession>
<evidence type="ECO:0000313" key="4">
    <source>
        <dbReference type="EMBL" id="SLN16024.1"/>
    </source>
</evidence>
<reference evidence="4 5" key="1">
    <citation type="submission" date="2017-03" db="EMBL/GenBank/DDBJ databases">
        <authorList>
            <person name="Afonso C.L."/>
            <person name="Miller P.J."/>
            <person name="Scott M.A."/>
            <person name="Spackman E."/>
            <person name="Goraichik I."/>
            <person name="Dimitrov K.M."/>
            <person name="Suarez D.L."/>
            <person name="Swayne D.E."/>
        </authorList>
    </citation>
    <scope>NUCLEOTIDE SEQUENCE [LARGE SCALE GENOMIC DNA]</scope>
    <source>
        <strain evidence="4 5">CECT 7680</strain>
    </source>
</reference>
<keyword evidence="5" id="KW-1185">Reference proteome</keyword>
<feature type="region of interest" description="Disordered" evidence="2">
    <location>
        <begin position="1"/>
        <end position="60"/>
    </location>
</feature>
<feature type="transmembrane region" description="Helical" evidence="3">
    <location>
        <begin position="173"/>
        <end position="196"/>
    </location>
</feature>
<evidence type="ECO:0000256" key="2">
    <source>
        <dbReference type="SAM" id="MobiDB-lite"/>
    </source>
</evidence>
<feature type="coiled-coil region" evidence="1">
    <location>
        <begin position="322"/>
        <end position="368"/>
    </location>
</feature>
<feature type="compositionally biased region" description="Polar residues" evidence="2">
    <location>
        <begin position="133"/>
        <end position="145"/>
    </location>
</feature>
<protein>
    <recommendedName>
        <fullName evidence="6">Chain length determinant protein</fullName>
    </recommendedName>
</protein>
<feature type="compositionally biased region" description="Basic residues" evidence="2">
    <location>
        <begin position="1"/>
        <end position="14"/>
    </location>
</feature>
<evidence type="ECO:0000313" key="5">
    <source>
        <dbReference type="Proteomes" id="UP000193409"/>
    </source>
</evidence>
<feature type="compositionally biased region" description="Low complexity" evidence="2">
    <location>
        <begin position="15"/>
        <end position="47"/>
    </location>
</feature>
<evidence type="ECO:0000256" key="3">
    <source>
        <dbReference type="SAM" id="Phobius"/>
    </source>
</evidence>
<name>A0A1Y5RF35_9RHOB</name>
<sequence>MTTKPKAKKFRIRRPAPQADAAAAAQPTPANTQAAAPKPGAAPAARAGEVSSAREVSTEQEIAAIRKEGLTGRQLRMARRVAQKHGLAPTSDFDAVRLLRAQGIDPFQRTTALDLVTQDQGGSGGGTPPPNLPQTVPSPGSNLPSQDLAPSEIREREIREIQRDIVRRRRRKMALLATRLAFFVGLPTLIAGYYYYNIATPMYETRSEFLIQKTESQGTTSLGSLFAGTGFAASQDSITVQSYLESRDAMLRLDQDLGFKAHFSQPTIDPIQRLPGDATNEDAYKVYKKRVKLGYDPTEGIIKMQVTAADPEVSAAFSRALLSYAEEQVDDLTQRLREDQMRDARESYEQAEQEMRRAQQRVIELQEQFKVISGDLEVSLPPT</sequence>
<evidence type="ECO:0000256" key="1">
    <source>
        <dbReference type="SAM" id="Coils"/>
    </source>
</evidence>
<keyword evidence="3" id="KW-0812">Transmembrane</keyword>
<keyword evidence="3" id="KW-1133">Transmembrane helix</keyword>
<dbReference type="EMBL" id="FWFQ01000002">
    <property type="protein sequence ID" value="SLN16024.1"/>
    <property type="molecule type" value="Genomic_DNA"/>
</dbReference>
<gene>
    <name evidence="4" type="ORF">PSA7680_00429</name>
</gene>
<evidence type="ECO:0008006" key="6">
    <source>
        <dbReference type="Google" id="ProtNLM"/>
    </source>
</evidence>
<proteinExistence type="predicted"/>
<dbReference type="InterPro" id="IPR050445">
    <property type="entry name" value="Bact_polysacc_biosynth/exp"/>
</dbReference>
<dbReference type="AlphaFoldDB" id="A0A1Y5RF35"/>